<name>A0AAN8FK81_TRICO</name>
<dbReference type="Pfam" id="PF10326">
    <property type="entry name" value="7TM_GPCR_Str"/>
    <property type="match status" value="1"/>
</dbReference>
<dbReference type="Proteomes" id="UP001331761">
    <property type="component" value="Unassembled WGS sequence"/>
</dbReference>
<keyword evidence="1" id="KW-1133">Transmembrane helix</keyword>
<evidence type="ECO:0000313" key="2">
    <source>
        <dbReference type="EMBL" id="KAK5971260.1"/>
    </source>
</evidence>
<organism evidence="2 3">
    <name type="scientific">Trichostrongylus colubriformis</name>
    <name type="common">Black scour worm</name>
    <dbReference type="NCBI Taxonomy" id="6319"/>
    <lineage>
        <taxon>Eukaryota</taxon>
        <taxon>Metazoa</taxon>
        <taxon>Ecdysozoa</taxon>
        <taxon>Nematoda</taxon>
        <taxon>Chromadorea</taxon>
        <taxon>Rhabditida</taxon>
        <taxon>Rhabditina</taxon>
        <taxon>Rhabditomorpha</taxon>
        <taxon>Strongyloidea</taxon>
        <taxon>Trichostrongylidae</taxon>
        <taxon>Trichostrongylus</taxon>
    </lineage>
</organism>
<accession>A0AAN8FK81</accession>
<feature type="transmembrane region" description="Helical" evidence="1">
    <location>
        <begin position="12"/>
        <end position="36"/>
    </location>
</feature>
<keyword evidence="1" id="KW-0472">Membrane</keyword>
<evidence type="ECO:0000313" key="3">
    <source>
        <dbReference type="Proteomes" id="UP001331761"/>
    </source>
</evidence>
<dbReference type="InterPro" id="IPR019428">
    <property type="entry name" value="7TM_GPCR_serpentine_rcpt_Str"/>
</dbReference>
<protein>
    <submittedName>
        <fullName evidence="2">7TM chemoreceptor</fullName>
    </submittedName>
</protein>
<comment type="caution">
    <text evidence="2">The sequence shown here is derived from an EMBL/GenBank/DDBJ whole genome shotgun (WGS) entry which is preliminary data.</text>
</comment>
<feature type="transmembrane region" description="Helical" evidence="1">
    <location>
        <begin position="56"/>
        <end position="78"/>
    </location>
</feature>
<proteinExistence type="predicted"/>
<dbReference type="AlphaFoldDB" id="A0AAN8FK81"/>
<evidence type="ECO:0000256" key="1">
    <source>
        <dbReference type="SAM" id="Phobius"/>
    </source>
</evidence>
<keyword evidence="3" id="KW-1185">Reference proteome</keyword>
<dbReference type="PANTHER" id="PTHR22943">
    <property type="entry name" value="7-TRANSMEMBRANE DOMAIN RECEPTOR C.ELEGANS"/>
    <property type="match status" value="1"/>
</dbReference>
<dbReference type="EMBL" id="WIXE01018043">
    <property type="protein sequence ID" value="KAK5971260.1"/>
    <property type="molecule type" value="Genomic_DNA"/>
</dbReference>
<gene>
    <name evidence="2" type="ORF">GCK32_013065</name>
</gene>
<sequence length="265" mass="29960">MIATGILRKQHIGSTLLIIFCVSFFVSTLLVTNSFVYRYLQLCRTQFFQALSSTKYWTLGSIVNGLLLVDYCIVIFVVTAPRESIEYFVRNTVVIPGVDINDTSYLGLSIKHSGNPLHIAFIANLVLVIVMLTWTNIYCARSIAVFLRKAARHRNTLTLQRQMFTLLLLQAAGPLFFAQLPFFLAVFLLCAGIDTSYLITNLIDVMISLLPLLNPILILAFLRDYRNFVLIKLRIKRQPHPGTFTFMINKVPEARSTTVAMTALT</sequence>
<dbReference type="PANTHER" id="PTHR22943:SF248">
    <property type="entry name" value="SEVEN TM RECEPTOR"/>
    <property type="match status" value="1"/>
</dbReference>
<reference evidence="2 3" key="1">
    <citation type="submission" date="2019-10" db="EMBL/GenBank/DDBJ databases">
        <title>Assembly and Annotation for the nematode Trichostrongylus colubriformis.</title>
        <authorList>
            <person name="Martin J."/>
        </authorList>
    </citation>
    <scope>NUCLEOTIDE SEQUENCE [LARGE SCALE GENOMIC DNA]</scope>
    <source>
        <strain evidence="2">G859</strain>
        <tissue evidence="2">Whole worm</tissue>
    </source>
</reference>
<feature type="transmembrane region" description="Helical" evidence="1">
    <location>
        <begin position="119"/>
        <end position="143"/>
    </location>
</feature>
<keyword evidence="1" id="KW-0812">Transmembrane</keyword>
<feature type="transmembrane region" description="Helical" evidence="1">
    <location>
        <begin position="201"/>
        <end position="222"/>
    </location>
</feature>
<feature type="transmembrane region" description="Helical" evidence="1">
    <location>
        <begin position="164"/>
        <end position="189"/>
    </location>
</feature>
<dbReference type="SUPFAM" id="SSF81321">
    <property type="entry name" value="Family A G protein-coupled receptor-like"/>
    <property type="match status" value="1"/>
</dbReference>